<accession>I3RS18</accession>
<reference evidence="1" key="1">
    <citation type="submission" date="2012-02" db="EMBL/GenBank/DDBJ databases">
        <title>Sigma E Regulator RseB Controls Hemolytic Activity and Virulence in a Shrimp Pathogenic Vibrio harveyi.</title>
        <authorList>
            <person name="Rattanama P."/>
            <person name="Thompson J.R."/>
            <person name="Vuddhakul V."/>
            <person name="Mekalanos J.J."/>
        </authorList>
    </citation>
    <scope>NUCLEOTIDE SEQUENCE</scope>
    <source>
        <strain evidence="1">PSU3316</strain>
    </source>
</reference>
<name>I3RS18_9VIBR</name>
<sequence>MAIEKGFVIALSNCYSLYGWHYTPDKQKAQVETSTCAF</sequence>
<protein>
    <submittedName>
        <fullName evidence="1">Uncharacterized protein</fullName>
    </submittedName>
</protein>
<proteinExistence type="predicted"/>
<dbReference type="AlphaFoldDB" id="I3RS18"/>
<evidence type="ECO:0000313" key="1">
    <source>
        <dbReference type="EMBL" id="AFK29103.1"/>
    </source>
</evidence>
<dbReference type="EMBL" id="JQ677127">
    <property type="protein sequence ID" value="AFK29103.1"/>
    <property type="molecule type" value="Genomic_DNA"/>
</dbReference>
<organism evidence="1">
    <name type="scientific">Vibrio sp. PSU3316</name>
    <dbReference type="NCBI Taxonomy" id="1187960"/>
    <lineage>
        <taxon>Bacteria</taxon>
        <taxon>Pseudomonadati</taxon>
        <taxon>Pseudomonadota</taxon>
        <taxon>Gammaproteobacteria</taxon>
        <taxon>Vibrionales</taxon>
        <taxon>Vibrionaceae</taxon>
        <taxon>Vibrio</taxon>
    </lineage>
</organism>